<evidence type="ECO:0000313" key="5">
    <source>
        <dbReference type="Proteomes" id="UP000612899"/>
    </source>
</evidence>
<dbReference type="EMBL" id="BONY01000020">
    <property type="protein sequence ID" value="GIH05664.1"/>
    <property type="molecule type" value="Genomic_DNA"/>
</dbReference>
<evidence type="ECO:0000256" key="1">
    <source>
        <dbReference type="SAM" id="MobiDB-lite"/>
    </source>
</evidence>
<accession>A0A8J3VFT7</accession>
<protein>
    <recommendedName>
        <fullName evidence="6">DUF916 domain-containing protein</fullName>
    </recommendedName>
</protein>
<feature type="compositionally biased region" description="Pro residues" evidence="1">
    <location>
        <begin position="173"/>
        <end position="191"/>
    </location>
</feature>
<name>A0A8J3VFT7_9ACTN</name>
<keyword evidence="2" id="KW-0812">Transmembrane</keyword>
<proteinExistence type="predicted"/>
<feature type="region of interest" description="Disordered" evidence="1">
    <location>
        <begin position="172"/>
        <end position="219"/>
    </location>
</feature>
<dbReference type="AlphaFoldDB" id="A0A8J3VFT7"/>
<reference evidence="4" key="1">
    <citation type="submission" date="2021-01" db="EMBL/GenBank/DDBJ databases">
        <title>Whole genome shotgun sequence of Rhizocola hellebori NBRC 109834.</title>
        <authorList>
            <person name="Komaki H."/>
            <person name="Tamura T."/>
        </authorList>
    </citation>
    <scope>NUCLEOTIDE SEQUENCE</scope>
    <source>
        <strain evidence="4">NBRC 109834</strain>
    </source>
</reference>
<feature type="chain" id="PRO_5035322003" description="DUF916 domain-containing protein" evidence="3">
    <location>
        <begin position="32"/>
        <end position="275"/>
    </location>
</feature>
<evidence type="ECO:0008006" key="6">
    <source>
        <dbReference type="Google" id="ProtNLM"/>
    </source>
</evidence>
<dbReference type="Proteomes" id="UP000612899">
    <property type="component" value="Unassembled WGS sequence"/>
</dbReference>
<evidence type="ECO:0000313" key="4">
    <source>
        <dbReference type="EMBL" id="GIH05664.1"/>
    </source>
</evidence>
<dbReference type="RefSeq" id="WP_203909499.1">
    <property type="nucleotide sequence ID" value="NZ_BONY01000020.1"/>
</dbReference>
<evidence type="ECO:0000256" key="2">
    <source>
        <dbReference type="SAM" id="Phobius"/>
    </source>
</evidence>
<sequence length="275" mass="27993">MDSARNLRRWLVCLVAAGGVSLMLPAAPAAAEVGALNVTAPTAPIAFNASFSMTINYANNGAAAIEDPDIALYLMAKNTGGVAQPLLPEHVTITAPSTPVQKWNTGAGTQVGVKFWPDLHTNLAPGWNSNYTFTVGVAMPPGTATLALGVRVWKSSAPATVYATWTGQVTVNPPLPPPPPPVTSSPTPRPQPSSAAPATSSPTPAQPSPTPAASQTAAAETPAPAASIVTVAAPGSGGGIGWWVWLGLLMIAGSGGVLVWLVFRWRQGDAEPGEA</sequence>
<evidence type="ECO:0000256" key="3">
    <source>
        <dbReference type="SAM" id="SignalP"/>
    </source>
</evidence>
<gene>
    <name evidence="4" type="ORF">Rhe02_37310</name>
</gene>
<keyword evidence="2" id="KW-1133">Transmembrane helix</keyword>
<comment type="caution">
    <text evidence="4">The sequence shown here is derived from an EMBL/GenBank/DDBJ whole genome shotgun (WGS) entry which is preliminary data.</text>
</comment>
<keyword evidence="5" id="KW-1185">Reference proteome</keyword>
<feature type="signal peptide" evidence="3">
    <location>
        <begin position="1"/>
        <end position="31"/>
    </location>
</feature>
<feature type="compositionally biased region" description="Low complexity" evidence="1">
    <location>
        <begin position="192"/>
        <end position="203"/>
    </location>
</feature>
<keyword evidence="2" id="KW-0472">Membrane</keyword>
<feature type="transmembrane region" description="Helical" evidence="2">
    <location>
        <begin position="242"/>
        <end position="263"/>
    </location>
</feature>
<organism evidence="4 5">
    <name type="scientific">Rhizocola hellebori</name>
    <dbReference type="NCBI Taxonomy" id="1392758"/>
    <lineage>
        <taxon>Bacteria</taxon>
        <taxon>Bacillati</taxon>
        <taxon>Actinomycetota</taxon>
        <taxon>Actinomycetes</taxon>
        <taxon>Micromonosporales</taxon>
        <taxon>Micromonosporaceae</taxon>
        <taxon>Rhizocola</taxon>
    </lineage>
</organism>
<keyword evidence="3" id="KW-0732">Signal</keyword>